<keyword evidence="2" id="KW-0812">Transmembrane</keyword>
<organism evidence="3 4">
    <name type="scientific">Pichia californica</name>
    <dbReference type="NCBI Taxonomy" id="460514"/>
    <lineage>
        <taxon>Eukaryota</taxon>
        <taxon>Fungi</taxon>
        <taxon>Dikarya</taxon>
        <taxon>Ascomycota</taxon>
        <taxon>Saccharomycotina</taxon>
        <taxon>Pichiomycetes</taxon>
        <taxon>Pichiales</taxon>
        <taxon>Pichiaceae</taxon>
        <taxon>Pichia</taxon>
    </lineage>
</organism>
<gene>
    <name evidence="3" type="ORF">C6P40_001567</name>
</gene>
<comment type="caution">
    <text evidence="3">The sequence shown here is derived from an EMBL/GenBank/DDBJ whole genome shotgun (WGS) entry which is preliminary data.</text>
</comment>
<keyword evidence="4" id="KW-1185">Reference proteome</keyword>
<evidence type="ECO:0000256" key="2">
    <source>
        <dbReference type="SAM" id="Phobius"/>
    </source>
</evidence>
<sequence length="200" mass="21573">MSNSSSNTTSKKSKRPVSLVAPTAGSTILATSTKNVSSSPSSSFPPAAAAPPPPSSYSTRKSNKFNNIVTTDDSSKLITGTLTNNAVRPSDDDQSANYYSSLFGSQHKDISRIDLEANINHYGSISPNNINEENLITTITNSPCSYLQNLTNTQVWLLFGIVVSLVILTVFLFLLGDTSQLQIIWNKIFCWLGIMNCGSN</sequence>
<dbReference type="OrthoDB" id="10592173at2759"/>
<dbReference type="AlphaFoldDB" id="A0A9P7BFT5"/>
<accession>A0A9P7BFT5</accession>
<keyword evidence="2" id="KW-1133">Transmembrane helix</keyword>
<evidence type="ECO:0000313" key="4">
    <source>
        <dbReference type="Proteomes" id="UP000697127"/>
    </source>
</evidence>
<protein>
    <submittedName>
        <fullName evidence="3">Uncharacterized protein</fullName>
    </submittedName>
</protein>
<proteinExistence type="predicted"/>
<evidence type="ECO:0000256" key="1">
    <source>
        <dbReference type="SAM" id="MobiDB-lite"/>
    </source>
</evidence>
<evidence type="ECO:0000313" key="3">
    <source>
        <dbReference type="EMBL" id="KAG0687979.1"/>
    </source>
</evidence>
<dbReference type="EMBL" id="PUHW01000195">
    <property type="protein sequence ID" value="KAG0687979.1"/>
    <property type="molecule type" value="Genomic_DNA"/>
</dbReference>
<feature type="transmembrane region" description="Helical" evidence="2">
    <location>
        <begin position="155"/>
        <end position="175"/>
    </location>
</feature>
<keyword evidence="2" id="KW-0472">Membrane</keyword>
<feature type="region of interest" description="Disordered" evidence="1">
    <location>
        <begin position="1"/>
        <end position="63"/>
    </location>
</feature>
<feature type="compositionally biased region" description="Polar residues" evidence="1">
    <location>
        <begin position="24"/>
        <end position="36"/>
    </location>
</feature>
<reference evidence="3" key="1">
    <citation type="submission" date="2020-11" db="EMBL/GenBank/DDBJ databases">
        <title>Kefir isolates.</title>
        <authorList>
            <person name="Marcisauskas S."/>
            <person name="Kim Y."/>
            <person name="Blasche S."/>
        </authorList>
    </citation>
    <scope>NUCLEOTIDE SEQUENCE</scope>
    <source>
        <strain evidence="3">Olga-1</strain>
    </source>
</reference>
<dbReference type="Proteomes" id="UP000697127">
    <property type="component" value="Unassembled WGS sequence"/>
</dbReference>
<name>A0A9P7BFT5_9ASCO</name>
<feature type="compositionally biased region" description="Low complexity" evidence="1">
    <location>
        <begin position="1"/>
        <end position="10"/>
    </location>
</feature>
<feature type="compositionally biased region" description="Low complexity" evidence="1">
    <location>
        <begin position="37"/>
        <end position="47"/>
    </location>
</feature>